<evidence type="ECO:0000259" key="8">
    <source>
        <dbReference type="PROSITE" id="PS51134"/>
    </source>
</evidence>
<comment type="caution">
    <text evidence="9">The sequence shown here is derived from an EMBL/GenBank/DDBJ whole genome shotgun (WGS) entry which is preliminary data.</text>
</comment>
<dbReference type="Pfam" id="PF08271">
    <property type="entry name" value="Zn_Ribbon_TF"/>
    <property type="match status" value="1"/>
</dbReference>
<proteinExistence type="inferred from homology"/>
<dbReference type="GO" id="GO:0008270">
    <property type="term" value="F:zinc ion binding"/>
    <property type="evidence" value="ECO:0007669"/>
    <property type="project" value="UniProtKB-KW"/>
</dbReference>
<dbReference type="InterPro" id="IPR013150">
    <property type="entry name" value="TFIIB_cyclin"/>
</dbReference>
<organism evidence="9 10">
    <name type="scientific">Naganishia liquefaciens</name>
    <dbReference type="NCBI Taxonomy" id="104408"/>
    <lineage>
        <taxon>Eukaryota</taxon>
        <taxon>Fungi</taxon>
        <taxon>Dikarya</taxon>
        <taxon>Basidiomycota</taxon>
        <taxon>Agaricomycotina</taxon>
        <taxon>Tremellomycetes</taxon>
        <taxon>Filobasidiales</taxon>
        <taxon>Filobasidiaceae</taxon>
        <taxon>Naganishia</taxon>
    </lineage>
</organism>
<keyword evidence="2" id="KW-0677">Repeat</keyword>
<dbReference type="SUPFAM" id="SSF47954">
    <property type="entry name" value="Cyclin-like"/>
    <property type="match status" value="2"/>
</dbReference>
<protein>
    <recommendedName>
        <fullName evidence="5">General transcription factor TFIIB</fullName>
    </recommendedName>
</protein>
<dbReference type="PANTHER" id="PTHR11618:SF13">
    <property type="entry name" value="TRANSCRIPTION INITIATION FACTOR IIB"/>
    <property type="match status" value="1"/>
</dbReference>
<evidence type="ECO:0000256" key="3">
    <source>
        <dbReference type="ARBA" id="ARBA00023015"/>
    </source>
</evidence>
<accession>A0A8H3YFS2</accession>
<evidence type="ECO:0000256" key="4">
    <source>
        <dbReference type="ARBA" id="ARBA00023163"/>
    </source>
</evidence>
<keyword evidence="6" id="KW-0863">Zinc-finger</keyword>
<dbReference type="InterPro" id="IPR036915">
    <property type="entry name" value="Cyclin-like_sf"/>
</dbReference>
<keyword evidence="10" id="KW-1185">Reference proteome</keyword>
<dbReference type="SMART" id="SM00385">
    <property type="entry name" value="CYCLIN"/>
    <property type="match status" value="2"/>
</dbReference>
<dbReference type="InterPro" id="IPR013137">
    <property type="entry name" value="Znf_TFIIB"/>
</dbReference>
<dbReference type="AlphaFoldDB" id="A0A8H3YFS2"/>
<dbReference type="GO" id="GO:0017025">
    <property type="term" value="F:TBP-class protein binding"/>
    <property type="evidence" value="ECO:0007669"/>
    <property type="project" value="InterPro"/>
</dbReference>
<dbReference type="Gene3D" id="1.10.472.10">
    <property type="entry name" value="Cyclin-like"/>
    <property type="match status" value="2"/>
</dbReference>
<dbReference type="SUPFAM" id="SSF57783">
    <property type="entry name" value="Zinc beta-ribbon"/>
    <property type="match status" value="1"/>
</dbReference>
<dbReference type="GO" id="GO:0005634">
    <property type="term" value="C:nucleus"/>
    <property type="evidence" value="ECO:0007669"/>
    <property type="project" value="TreeGrafter"/>
</dbReference>
<feature type="region of interest" description="Disordered" evidence="7">
    <location>
        <begin position="1"/>
        <end position="32"/>
    </location>
</feature>
<keyword evidence="6" id="KW-0479">Metal-binding</keyword>
<keyword evidence="4" id="KW-0804">Transcription</keyword>
<dbReference type="OrthoDB" id="25790at2759"/>
<keyword evidence="3" id="KW-0805">Transcription regulation</keyword>
<comment type="similarity">
    <text evidence="1">Belongs to the TFIIB family.</text>
</comment>
<evidence type="ECO:0000313" key="9">
    <source>
        <dbReference type="EMBL" id="GHJ88030.1"/>
    </source>
</evidence>
<reference evidence="9" key="1">
    <citation type="submission" date="2020-07" db="EMBL/GenBank/DDBJ databases">
        <title>Draft Genome Sequence of a Deep-Sea Yeast, Naganishia (Cryptococcus) liquefaciens strain N6.</title>
        <authorList>
            <person name="Han Y.W."/>
            <person name="Kajitani R."/>
            <person name="Morimoto H."/>
            <person name="Parhat M."/>
            <person name="Tsubouchi H."/>
            <person name="Bakenova O."/>
            <person name="Ogata M."/>
            <person name="Argunhan B."/>
            <person name="Aoki R."/>
            <person name="Kajiwara S."/>
            <person name="Itoh T."/>
            <person name="Iwasaki H."/>
        </authorList>
    </citation>
    <scope>NUCLEOTIDE SEQUENCE</scope>
    <source>
        <strain evidence="9">N6</strain>
    </source>
</reference>
<feature type="compositionally biased region" description="Polar residues" evidence="7">
    <location>
        <begin position="1"/>
        <end position="14"/>
    </location>
</feature>
<evidence type="ECO:0000256" key="5">
    <source>
        <dbReference type="ARBA" id="ARBA00031706"/>
    </source>
</evidence>
<dbReference type="PANTHER" id="PTHR11618">
    <property type="entry name" value="TRANSCRIPTION INITIATION FACTOR IIB-RELATED"/>
    <property type="match status" value="1"/>
</dbReference>
<gene>
    <name evidence="9" type="ORF">NliqN6_4432</name>
</gene>
<feature type="domain" description="TFIIB-type" evidence="8">
    <location>
        <begin position="73"/>
        <end position="106"/>
    </location>
</feature>
<sequence>MSSPIAKQAMSKSLATSPAPSPPPAASTTASSGVNPYINNISFGAGAASAMYGSVSGSKKAKADESYRQDLNIRLMCKNCRTDPPNIIEETANGDLVCGDCGLVLGDRVVDTRSEWRTFANDEGPDQSRVGVGPSGNAQLEGIEDFGTEIAFRDGHSGLAKALQKTQRSVIGQGSANRRDVGFALIQEYCSKMNVSRVISDTAKQIFMRVEEVRDETGKNNMFARGSKGQDAVAGTCIFLACKHNQVSRSMKEMCELCGIAKRDFAHSYKLISGLFREDMLNGRLPTLPQRNGQVAPPSAARDLLPRFCNRLAITPRHESVARTIIETASASTSGIVDGRSPISVAAGTILFVCMLFGLPPALKDVSEVAQVSEGTVKLVTKILAKHKELLTKKEWLDSGEASFDRLPVTETK</sequence>
<dbReference type="PRINTS" id="PR00685">
    <property type="entry name" value="TIFACTORIIB"/>
</dbReference>
<dbReference type="PROSITE" id="PS51134">
    <property type="entry name" value="ZF_TFIIB"/>
    <property type="match status" value="1"/>
</dbReference>
<keyword evidence="6" id="KW-0862">Zinc</keyword>
<dbReference type="InterPro" id="IPR013763">
    <property type="entry name" value="Cyclin-like_dom"/>
</dbReference>
<evidence type="ECO:0000256" key="6">
    <source>
        <dbReference type="PROSITE-ProRule" id="PRU00469"/>
    </source>
</evidence>
<evidence type="ECO:0000256" key="7">
    <source>
        <dbReference type="SAM" id="MobiDB-lite"/>
    </source>
</evidence>
<evidence type="ECO:0000256" key="1">
    <source>
        <dbReference type="ARBA" id="ARBA00010857"/>
    </source>
</evidence>
<dbReference type="Proteomes" id="UP000620104">
    <property type="component" value="Unassembled WGS sequence"/>
</dbReference>
<dbReference type="InterPro" id="IPR000812">
    <property type="entry name" value="TFIIB"/>
</dbReference>
<dbReference type="GO" id="GO:0070897">
    <property type="term" value="P:transcription preinitiation complex assembly"/>
    <property type="evidence" value="ECO:0007669"/>
    <property type="project" value="InterPro"/>
</dbReference>
<evidence type="ECO:0000256" key="2">
    <source>
        <dbReference type="ARBA" id="ARBA00022737"/>
    </source>
</evidence>
<dbReference type="FunFam" id="2.20.25.10:FF:000036">
    <property type="entry name" value="Transcription initiation factor IIB"/>
    <property type="match status" value="1"/>
</dbReference>
<dbReference type="GO" id="GO:0016251">
    <property type="term" value="F:RNA polymerase II general transcription initiation factor activity"/>
    <property type="evidence" value="ECO:0007669"/>
    <property type="project" value="TreeGrafter"/>
</dbReference>
<evidence type="ECO:0000313" key="10">
    <source>
        <dbReference type="Proteomes" id="UP000620104"/>
    </source>
</evidence>
<name>A0A8H3YFS2_9TREE</name>
<dbReference type="GO" id="GO:0006367">
    <property type="term" value="P:transcription initiation at RNA polymerase II promoter"/>
    <property type="evidence" value="ECO:0007669"/>
    <property type="project" value="TreeGrafter"/>
</dbReference>
<dbReference type="EMBL" id="BLZA01000028">
    <property type="protein sequence ID" value="GHJ88030.1"/>
    <property type="molecule type" value="Genomic_DNA"/>
</dbReference>
<dbReference type="Pfam" id="PF00382">
    <property type="entry name" value="TFIIB"/>
    <property type="match status" value="2"/>
</dbReference>
<dbReference type="Gene3D" id="2.20.25.10">
    <property type="match status" value="1"/>
</dbReference>
<dbReference type="GO" id="GO:0097550">
    <property type="term" value="C:transcription preinitiation complex"/>
    <property type="evidence" value="ECO:0007669"/>
    <property type="project" value="TreeGrafter"/>
</dbReference>